<accession>A0A9W5TZX4</accession>
<protein>
    <submittedName>
        <fullName evidence="2">MaoC family dehydratase</fullName>
    </submittedName>
</protein>
<comment type="caution">
    <text evidence="2">The sequence shown here is derived from an EMBL/GenBank/DDBJ whole genome shotgun (WGS) entry which is preliminary data.</text>
</comment>
<dbReference type="SUPFAM" id="SSF54637">
    <property type="entry name" value="Thioesterase/thiol ester dehydrase-isomerase"/>
    <property type="match status" value="1"/>
</dbReference>
<proteinExistence type="predicted"/>
<sequence length="152" mass="17129">MTMYFDDFSVGEEMLSPRRTITETDVVQFTGLSGDFNALHIDEEFAKSTPFKTRVAHGLLSVSVVTGLQAMMGDVNDSTLGLLEINWRFKNGVIPGDTIHAKFVVKEMKETSKKDRGVLTRSVYVYNQREEIVSEGEIVLLMKKKAFSLQEN</sequence>
<organism evidence="2 3">
    <name type="scientific">Lentibacillus populi</name>
    <dbReference type="NCBI Taxonomy" id="1827502"/>
    <lineage>
        <taxon>Bacteria</taxon>
        <taxon>Bacillati</taxon>
        <taxon>Bacillota</taxon>
        <taxon>Bacilli</taxon>
        <taxon>Bacillales</taxon>
        <taxon>Bacillaceae</taxon>
        <taxon>Lentibacillus</taxon>
    </lineage>
</organism>
<evidence type="ECO:0000259" key="1">
    <source>
        <dbReference type="Pfam" id="PF01575"/>
    </source>
</evidence>
<evidence type="ECO:0000313" key="3">
    <source>
        <dbReference type="Proteomes" id="UP000621492"/>
    </source>
</evidence>
<dbReference type="AlphaFoldDB" id="A0A9W5TZX4"/>
<dbReference type="InterPro" id="IPR002539">
    <property type="entry name" value="MaoC-like_dom"/>
</dbReference>
<dbReference type="Proteomes" id="UP000621492">
    <property type="component" value="Unassembled WGS sequence"/>
</dbReference>
<gene>
    <name evidence="2" type="ORF">GCM10011409_33550</name>
</gene>
<dbReference type="EMBL" id="BMJD01000033">
    <property type="protein sequence ID" value="GGB53259.1"/>
    <property type="molecule type" value="Genomic_DNA"/>
</dbReference>
<dbReference type="PANTHER" id="PTHR43664">
    <property type="entry name" value="MONOAMINE OXIDASE-RELATED"/>
    <property type="match status" value="1"/>
</dbReference>
<dbReference type="Pfam" id="PF01575">
    <property type="entry name" value="MaoC_dehydratas"/>
    <property type="match status" value="1"/>
</dbReference>
<reference evidence="2" key="2">
    <citation type="submission" date="2020-09" db="EMBL/GenBank/DDBJ databases">
        <authorList>
            <person name="Sun Q."/>
            <person name="Zhou Y."/>
        </authorList>
    </citation>
    <scope>NUCLEOTIDE SEQUENCE</scope>
    <source>
        <strain evidence="2">CGMCC 1.15454</strain>
    </source>
</reference>
<reference evidence="2" key="1">
    <citation type="journal article" date="2014" name="Int. J. Syst. Evol. Microbiol.">
        <title>Complete genome sequence of Corynebacterium casei LMG S-19264T (=DSM 44701T), isolated from a smear-ripened cheese.</title>
        <authorList>
            <consortium name="US DOE Joint Genome Institute (JGI-PGF)"/>
            <person name="Walter F."/>
            <person name="Albersmeier A."/>
            <person name="Kalinowski J."/>
            <person name="Ruckert C."/>
        </authorList>
    </citation>
    <scope>NUCLEOTIDE SEQUENCE</scope>
    <source>
        <strain evidence="2">CGMCC 1.15454</strain>
    </source>
</reference>
<dbReference type="InterPro" id="IPR029069">
    <property type="entry name" value="HotDog_dom_sf"/>
</dbReference>
<keyword evidence="3" id="KW-1185">Reference proteome</keyword>
<dbReference type="InterPro" id="IPR052342">
    <property type="entry name" value="MCH/BMMD"/>
</dbReference>
<dbReference type="Gene3D" id="3.10.129.10">
    <property type="entry name" value="Hotdog Thioesterase"/>
    <property type="match status" value="1"/>
</dbReference>
<name>A0A9W5TZX4_9BACI</name>
<dbReference type="PANTHER" id="PTHR43664:SF1">
    <property type="entry name" value="BETA-METHYLMALYL-COA DEHYDRATASE"/>
    <property type="match status" value="1"/>
</dbReference>
<feature type="domain" description="MaoC-like" evidence="1">
    <location>
        <begin position="10"/>
        <end position="121"/>
    </location>
</feature>
<dbReference type="RefSeq" id="WP_188725543.1">
    <property type="nucleotide sequence ID" value="NZ_BMJD01000033.1"/>
</dbReference>
<evidence type="ECO:0000313" key="2">
    <source>
        <dbReference type="EMBL" id="GGB53259.1"/>
    </source>
</evidence>